<keyword evidence="1" id="KW-0732">Signal</keyword>
<reference evidence="3" key="1">
    <citation type="submission" date="2013-03" db="EMBL/GenBank/DDBJ databases">
        <title>The Genome Sequence of Anopheles dirus WRAIR2.</title>
        <authorList>
            <consortium name="The Broad Institute Genomics Platform"/>
            <person name="Neafsey D.E."/>
            <person name="Walton C."/>
            <person name="Walker B."/>
            <person name="Young S.K."/>
            <person name="Zeng Q."/>
            <person name="Gargeya S."/>
            <person name="Fitzgerald M."/>
            <person name="Haas B."/>
            <person name="Abouelleil A."/>
            <person name="Allen A.W."/>
            <person name="Alvarado L."/>
            <person name="Arachchi H.M."/>
            <person name="Berlin A.M."/>
            <person name="Chapman S.B."/>
            <person name="Gainer-Dewar J."/>
            <person name="Goldberg J."/>
            <person name="Griggs A."/>
            <person name="Gujja S."/>
            <person name="Hansen M."/>
            <person name="Howarth C."/>
            <person name="Imamovic A."/>
            <person name="Ireland A."/>
            <person name="Larimer J."/>
            <person name="McCowan C."/>
            <person name="Murphy C."/>
            <person name="Pearson M."/>
            <person name="Poon T.W."/>
            <person name="Priest M."/>
            <person name="Roberts A."/>
            <person name="Saif S."/>
            <person name="Shea T."/>
            <person name="Sisk P."/>
            <person name="Sykes S."/>
            <person name="Wortman J."/>
            <person name="Nusbaum C."/>
            <person name="Birren B."/>
        </authorList>
    </citation>
    <scope>NUCLEOTIDE SEQUENCE [LARGE SCALE GENOMIC DNA]</scope>
    <source>
        <strain evidence="3">WRAIR2</strain>
    </source>
</reference>
<name>A0A182NYC0_9DIPT</name>
<feature type="chain" id="PRO_5008130531" evidence="1">
    <location>
        <begin position="18"/>
        <end position="46"/>
    </location>
</feature>
<accession>A0A182NYC0</accession>
<evidence type="ECO:0000313" key="2">
    <source>
        <dbReference type="EnsemblMetazoa" id="ADIR014820-PA"/>
    </source>
</evidence>
<evidence type="ECO:0000256" key="1">
    <source>
        <dbReference type="SAM" id="SignalP"/>
    </source>
</evidence>
<organism evidence="2 3">
    <name type="scientific">Anopheles dirus</name>
    <dbReference type="NCBI Taxonomy" id="7168"/>
    <lineage>
        <taxon>Eukaryota</taxon>
        <taxon>Metazoa</taxon>
        <taxon>Ecdysozoa</taxon>
        <taxon>Arthropoda</taxon>
        <taxon>Hexapoda</taxon>
        <taxon>Insecta</taxon>
        <taxon>Pterygota</taxon>
        <taxon>Neoptera</taxon>
        <taxon>Endopterygota</taxon>
        <taxon>Diptera</taxon>
        <taxon>Nematocera</taxon>
        <taxon>Culicoidea</taxon>
        <taxon>Culicidae</taxon>
        <taxon>Anophelinae</taxon>
        <taxon>Anopheles</taxon>
    </lineage>
</organism>
<proteinExistence type="predicted"/>
<protein>
    <submittedName>
        <fullName evidence="2">Uncharacterized protein</fullName>
    </submittedName>
</protein>
<feature type="signal peptide" evidence="1">
    <location>
        <begin position="1"/>
        <end position="17"/>
    </location>
</feature>
<dbReference type="Proteomes" id="UP000075884">
    <property type="component" value="Unassembled WGS sequence"/>
</dbReference>
<sequence length="46" mass="5216">MCFFLLSLSLFHSLCLCLLKSPSLLLSKYRGTEEPRVCSGKTLNHE</sequence>
<dbReference type="AlphaFoldDB" id="A0A182NYC0"/>
<keyword evidence="3" id="KW-1185">Reference proteome</keyword>
<reference evidence="2" key="2">
    <citation type="submission" date="2020-05" db="UniProtKB">
        <authorList>
            <consortium name="EnsemblMetazoa"/>
        </authorList>
    </citation>
    <scope>IDENTIFICATION</scope>
    <source>
        <strain evidence="2">WRAIR2</strain>
    </source>
</reference>
<dbReference type="EnsemblMetazoa" id="ADIR014820-RA">
    <property type="protein sequence ID" value="ADIR014820-PA"/>
    <property type="gene ID" value="ADIR014820"/>
</dbReference>
<evidence type="ECO:0000313" key="3">
    <source>
        <dbReference type="Proteomes" id="UP000075884"/>
    </source>
</evidence>
<dbReference type="VEuPathDB" id="VectorBase:ADIR014820"/>